<dbReference type="Gene3D" id="1.10.1040.10">
    <property type="entry name" value="N-(1-d-carboxylethyl)-l-norvaline Dehydrogenase, domain 2"/>
    <property type="match status" value="1"/>
</dbReference>
<comment type="catalytic activity">
    <reaction evidence="10 11">
        <text>(R)-pantoate + NADP(+) = 2-dehydropantoate + NADPH + H(+)</text>
        <dbReference type="Rhea" id="RHEA:16233"/>
        <dbReference type="ChEBI" id="CHEBI:11561"/>
        <dbReference type="ChEBI" id="CHEBI:15378"/>
        <dbReference type="ChEBI" id="CHEBI:15980"/>
        <dbReference type="ChEBI" id="CHEBI:57783"/>
        <dbReference type="ChEBI" id="CHEBI:58349"/>
        <dbReference type="EC" id="1.1.1.169"/>
    </reaction>
</comment>
<dbReference type="InterPro" id="IPR013752">
    <property type="entry name" value="KPA_reductase"/>
</dbReference>
<comment type="pathway">
    <text evidence="2 11">Cofactor biosynthesis; (R)-pantothenate biosynthesis; (R)-pantoate from 3-methyl-2-oxobutanoate: step 2/2.</text>
</comment>
<dbReference type="GO" id="GO:0015940">
    <property type="term" value="P:pantothenate biosynthetic process"/>
    <property type="evidence" value="ECO:0007669"/>
    <property type="project" value="UniProtKB-UniPathway"/>
</dbReference>
<evidence type="ECO:0000256" key="6">
    <source>
        <dbReference type="ARBA" id="ARBA00022655"/>
    </source>
</evidence>
<evidence type="ECO:0000313" key="15">
    <source>
        <dbReference type="Proteomes" id="UP000612585"/>
    </source>
</evidence>
<dbReference type="UniPathway" id="UPA00028">
    <property type="reaction ID" value="UER00004"/>
</dbReference>
<dbReference type="EC" id="1.1.1.169" evidence="4 11"/>
<gene>
    <name evidence="14" type="ORF">Vau01_067780</name>
</gene>
<accession>A0A8J4E4U7</accession>
<dbReference type="Pfam" id="PF02558">
    <property type="entry name" value="ApbA"/>
    <property type="match status" value="1"/>
</dbReference>
<dbReference type="SUPFAM" id="SSF51735">
    <property type="entry name" value="NAD(P)-binding Rossmann-fold domains"/>
    <property type="match status" value="1"/>
</dbReference>
<evidence type="ECO:0000256" key="9">
    <source>
        <dbReference type="ARBA" id="ARBA00032024"/>
    </source>
</evidence>
<dbReference type="InterPro" id="IPR036291">
    <property type="entry name" value="NAD(P)-bd_dom_sf"/>
</dbReference>
<evidence type="ECO:0000256" key="1">
    <source>
        <dbReference type="ARBA" id="ARBA00002919"/>
    </source>
</evidence>
<evidence type="ECO:0000259" key="13">
    <source>
        <dbReference type="Pfam" id="PF08546"/>
    </source>
</evidence>
<dbReference type="InterPro" id="IPR003710">
    <property type="entry name" value="ApbA"/>
</dbReference>
<keyword evidence="8 11" id="KW-0560">Oxidoreductase</keyword>
<evidence type="ECO:0000256" key="5">
    <source>
        <dbReference type="ARBA" id="ARBA00019465"/>
    </source>
</evidence>
<keyword evidence="15" id="KW-1185">Reference proteome</keyword>
<feature type="domain" description="Ketopantoate reductase N-terminal" evidence="12">
    <location>
        <begin position="2"/>
        <end position="144"/>
    </location>
</feature>
<dbReference type="GO" id="GO:0005737">
    <property type="term" value="C:cytoplasm"/>
    <property type="evidence" value="ECO:0007669"/>
    <property type="project" value="TreeGrafter"/>
</dbReference>
<dbReference type="PANTHER" id="PTHR43765:SF2">
    <property type="entry name" value="2-DEHYDROPANTOATE 2-REDUCTASE"/>
    <property type="match status" value="1"/>
</dbReference>
<proteinExistence type="inferred from homology"/>
<evidence type="ECO:0000259" key="12">
    <source>
        <dbReference type="Pfam" id="PF02558"/>
    </source>
</evidence>
<dbReference type="SUPFAM" id="SSF48179">
    <property type="entry name" value="6-phosphogluconate dehydrogenase C-terminal domain-like"/>
    <property type="match status" value="1"/>
</dbReference>
<dbReference type="FunFam" id="1.10.1040.10:FF:000017">
    <property type="entry name" value="2-dehydropantoate 2-reductase"/>
    <property type="match status" value="1"/>
</dbReference>
<dbReference type="Gene3D" id="3.40.50.720">
    <property type="entry name" value="NAD(P)-binding Rossmann-like Domain"/>
    <property type="match status" value="1"/>
</dbReference>
<evidence type="ECO:0000256" key="3">
    <source>
        <dbReference type="ARBA" id="ARBA00007870"/>
    </source>
</evidence>
<comment type="similarity">
    <text evidence="3 11">Belongs to the ketopantoate reductase family.</text>
</comment>
<evidence type="ECO:0000256" key="11">
    <source>
        <dbReference type="RuleBase" id="RU362068"/>
    </source>
</evidence>
<evidence type="ECO:0000256" key="8">
    <source>
        <dbReference type="ARBA" id="ARBA00023002"/>
    </source>
</evidence>
<comment type="caution">
    <text evidence="14">The sequence shown here is derived from an EMBL/GenBank/DDBJ whole genome shotgun (WGS) entry which is preliminary data.</text>
</comment>
<dbReference type="GO" id="GO:0008677">
    <property type="term" value="F:2-dehydropantoate 2-reductase activity"/>
    <property type="evidence" value="ECO:0007669"/>
    <property type="project" value="UniProtKB-EC"/>
</dbReference>
<name>A0A8J4E4U7_9ACTN</name>
<evidence type="ECO:0000256" key="10">
    <source>
        <dbReference type="ARBA" id="ARBA00048793"/>
    </source>
</evidence>
<dbReference type="EMBL" id="BOPG01000045">
    <property type="protein sequence ID" value="GIJ59262.1"/>
    <property type="molecule type" value="Genomic_DNA"/>
</dbReference>
<dbReference type="NCBIfam" id="TIGR00745">
    <property type="entry name" value="apbA_panE"/>
    <property type="match status" value="1"/>
</dbReference>
<dbReference type="InterPro" id="IPR013328">
    <property type="entry name" value="6PGD_dom2"/>
</dbReference>
<dbReference type="InterPro" id="IPR008927">
    <property type="entry name" value="6-PGluconate_DH-like_C_sf"/>
</dbReference>
<dbReference type="InterPro" id="IPR013332">
    <property type="entry name" value="KPR_N"/>
</dbReference>
<keyword evidence="7 11" id="KW-0521">NADP</keyword>
<evidence type="ECO:0000256" key="2">
    <source>
        <dbReference type="ARBA" id="ARBA00004994"/>
    </source>
</evidence>
<protein>
    <recommendedName>
        <fullName evidence="5 11">2-dehydropantoate 2-reductase</fullName>
        <ecNumber evidence="4 11">1.1.1.169</ecNumber>
    </recommendedName>
    <alternativeName>
        <fullName evidence="9 11">Ketopantoate reductase</fullName>
    </alternativeName>
</protein>
<organism evidence="14 15">
    <name type="scientific">Virgisporangium aurantiacum</name>
    <dbReference type="NCBI Taxonomy" id="175570"/>
    <lineage>
        <taxon>Bacteria</taxon>
        <taxon>Bacillati</taxon>
        <taxon>Actinomycetota</taxon>
        <taxon>Actinomycetes</taxon>
        <taxon>Micromonosporales</taxon>
        <taxon>Micromonosporaceae</taxon>
        <taxon>Virgisporangium</taxon>
    </lineage>
</organism>
<evidence type="ECO:0000313" key="14">
    <source>
        <dbReference type="EMBL" id="GIJ59262.1"/>
    </source>
</evidence>
<comment type="function">
    <text evidence="1 11">Catalyzes the NADPH-dependent reduction of ketopantoate into pantoic acid.</text>
</comment>
<reference evidence="14" key="1">
    <citation type="submission" date="2021-01" db="EMBL/GenBank/DDBJ databases">
        <title>Whole genome shotgun sequence of Virgisporangium aurantiacum NBRC 16421.</title>
        <authorList>
            <person name="Komaki H."/>
            <person name="Tamura T."/>
        </authorList>
    </citation>
    <scope>NUCLEOTIDE SEQUENCE</scope>
    <source>
        <strain evidence="14">NBRC 16421</strain>
    </source>
</reference>
<dbReference type="Pfam" id="PF08546">
    <property type="entry name" value="ApbA_C"/>
    <property type="match status" value="1"/>
</dbReference>
<dbReference type="AlphaFoldDB" id="A0A8J4E4U7"/>
<sequence>MLGCGAIGSLYAAHLARLPSVEVWAVDPWREHVSAIASGGLRVTGQADFVARVGARTDAAALPPCAFGIVATKALHTLDAVRAAYTALDGAAVASVQNGVGNEEQIASVVPRVIRGTIVTAGAVTEPGTVRYDAPGDTWLGPFEPAPARPDEIALLARLLTEAGLRTHAVPDARGPQWTKVVFNAATSPLAALTGLTVGQVCTDAELRREVDRLIAEARSVCDAAGIELSRDPAESVEEAIREAYGHKPSMLQDILAGRPTEIDVLNGGIAAEGRRVGVPTPAHDTMVALIHAKERPP</sequence>
<evidence type="ECO:0000256" key="4">
    <source>
        <dbReference type="ARBA" id="ARBA00013014"/>
    </source>
</evidence>
<evidence type="ECO:0000256" key="7">
    <source>
        <dbReference type="ARBA" id="ARBA00022857"/>
    </source>
</evidence>
<dbReference type="PANTHER" id="PTHR43765">
    <property type="entry name" value="2-DEHYDROPANTOATE 2-REDUCTASE-RELATED"/>
    <property type="match status" value="1"/>
</dbReference>
<dbReference type="Proteomes" id="UP000612585">
    <property type="component" value="Unassembled WGS sequence"/>
</dbReference>
<feature type="domain" description="Ketopantoate reductase C-terminal" evidence="13">
    <location>
        <begin position="174"/>
        <end position="295"/>
    </location>
</feature>
<dbReference type="InterPro" id="IPR050838">
    <property type="entry name" value="Ketopantoate_reductase"/>
</dbReference>
<dbReference type="GO" id="GO:0050661">
    <property type="term" value="F:NADP binding"/>
    <property type="evidence" value="ECO:0007669"/>
    <property type="project" value="TreeGrafter"/>
</dbReference>
<keyword evidence="6 11" id="KW-0566">Pantothenate biosynthesis</keyword>